<name>A0AAD3T9R9_NEPGR</name>
<proteinExistence type="predicted"/>
<protein>
    <submittedName>
        <fullName evidence="1">Uncharacterized protein</fullName>
    </submittedName>
</protein>
<keyword evidence="2" id="KW-1185">Reference proteome</keyword>
<evidence type="ECO:0000313" key="1">
    <source>
        <dbReference type="EMBL" id="GMH25253.1"/>
    </source>
</evidence>
<dbReference type="AlphaFoldDB" id="A0AAD3T9R9"/>
<organism evidence="1 2">
    <name type="scientific">Nepenthes gracilis</name>
    <name type="common">Slender pitcher plant</name>
    <dbReference type="NCBI Taxonomy" id="150966"/>
    <lineage>
        <taxon>Eukaryota</taxon>
        <taxon>Viridiplantae</taxon>
        <taxon>Streptophyta</taxon>
        <taxon>Embryophyta</taxon>
        <taxon>Tracheophyta</taxon>
        <taxon>Spermatophyta</taxon>
        <taxon>Magnoliopsida</taxon>
        <taxon>eudicotyledons</taxon>
        <taxon>Gunneridae</taxon>
        <taxon>Pentapetalae</taxon>
        <taxon>Caryophyllales</taxon>
        <taxon>Nepenthaceae</taxon>
        <taxon>Nepenthes</taxon>
    </lineage>
</organism>
<comment type="caution">
    <text evidence="1">The sequence shown here is derived from an EMBL/GenBank/DDBJ whole genome shotgun (WGS) entry which is preliminary data.</text>
</comment>
<dbReference type="EMBL" id="BSYO01000029">
    <property type="protein sequence ID" value="GMH25253.1"/>
    <property type="molecule type" value="Genomic_DNA"/>
</dbReference>
<evidence type="ECO:0000313" key="2">
    <source>
        <dbReference type="Proteomes" id="UP001279734"/>
    </source>
</evidence>
<reference evidence="1" key="1">
    <citation type="submission" date="2023-05" db="EMBL/GenBank/DDBJ databases">
        <title>Nepenthes gracilis genome sequencing.</title>
        <authorList>
            <person name="Fukushima K."/>
        </authorList>
    </citation>
    <scope>NUCLEOTIDE SEQUENCE</scope>
    <source>
        <strain evidence="1">SING2019-196</strain>
    </source>
</reference>
<sequence length="171" mass="19021">MLPLRFLGWQGVGRIWRLLYLKGANLADIPFEIVEYPWRIVGWSFYGDDGPKRVGPILLKGFSGPRCAARAGQRPGWPLCVCVGRPHERRPSLASIWAMGLSESGPFSKGLVWAQHVGSRRSTSELTISLLAAFVENEERAVDDQLMGCGPEWNRPITVAKPLKAQQPGQR</sequence>
<accession>A0AAD3T9R9</accession>
<gene>
    <name evidence="1" type="ORF">Nepgr_027096</name>
</gene>
<dbReference type="Proteomes" id="UP001279734">
    <property type="component" value="Unassembled WGS sequence"/>
</dbReference>